<accession>A0A0D0NLF8</accession>
<dbReference type="Proteomes" id="UP000035100">
    <property type="component" value="Unassembled WGS sequence"/>
</dbReference>
<evidence type="ECO:0008006" key="4">
    <source>
        <dbReference type="Google" id="ProtNLM"/>
    </source>
</evidence>
<evidence type="ECO:0000313" key="3">
    <source>
        <dbReference type="Proteomes" id="UP000035100"/>
    </source>
</evidence>
<name>A0A0D0NLF8_9RHOB</name>
<proteinExistence type="predicted"/>
<feature type="chain" id="PRO_5002217635" description="Viral aspartic protease" evidence="1">
    <location>
        <begin position="20"/>
        <end position="281"/>
    </location>
</feature>
<evidence type="ECO:0000256" key="1">
    <source>
        <dbReference type="SAM" id="SignalP"/>
    </source>
</evidence>
<dbReference type="EMBL" id="AONG01000010">
    <property type="protein sequence ID" value="KIQ69130.1"/>
    <property type="molecule type" value="Genomic_DNA"/>
</dbReference>
<feature type="signal peptide" evidence="1">
    <location>
        <begin position="1"/>
        <end position="19"/>
    </location>
</feature>
<dbReference type="PROSITE" id="PS51257">
    <property type="entry name" value="PROKAR_LIPOPROTEIN"/>
    <property type="match status" value="1"/>
</dbReference>
<protein>
    <recommendedName>
        <fullName evidence="4">Viral aspartic protease</fullName>
    </recommendedName>
</protein>
<keyword evidence="3" id="KW-1185">Reference proteome</keyword>
<reference evidence="2 3" key="1">
    <citation type="submission" date="2013-01" db="EMBL/GenBank/DDBJ databases">
        <authorList>
            <person name="Fiebig A."/>
            <person name="Goeker M."/>
            <person name="Klenk H.-P.P."/>
        </authorList>
    </citation>
    <scope>NUCLEOTIDE SEQUENCE [LARGE SCALE GENOMIC DNA]</scope>
    <source>
        <strain evidence="2 3">DSM 24838</strain>
    </source>
</reference>
<organism evidence="2 3">
    <name type="scientific">Wenxinia marina DSM 24838</name>
    <dbReference type="NCBI Taxonomy" id="1123501"/>
    <lineage>
        <taxon>Bacteria</taxon>
        <taxon>Pseudomonadati</taxon>
        <taxon>Pseudomonadota</taxon>
        <taxon>Alphaproteobacteria</taxon>
        <taxon>Rhodobacterales</taxon>
        <taxon>Roseobacteraceae</taxon>
        <taxon>Wenxinia</taxon>
    </lineage>
</organism>
<dbReference type="eggNOG" id="ENOG5032X7M">
    <property type="taxonomic scope" value="Bacteria"/>
</dbReference>
<gene>
    <name evidence="2" type="ORF">Wenmar_02199</name>
</gene>
<dbReference type="STRING" id="1123501.Wenmar_02199"/>
<keyword evidence="1" id="KW-0732">Signal</keyword>
<dbReference type="OrthoDB" id="7844230at2"/>
<sequence length="281" mass="29396">MFRTTLAAFSSVALLSACAGGGGAPLGPEEPPVEVPDDAAFETYTTSHNGYDRARRDLSTPADAAIIRQFEDSNPASPAGYRNLIELNRALYADRMTIEVLAQVDGTGSGETVQRLLRLTADQQPLEYSRTGSQGTYFLRGANYAWVTIDDGPVLSGSDSRGLVDLVLDFDNGQADINLRTTVAGASVVRSELVAEDLPFNIVTGEFGGPVTVAIHDPDSPLIFEIGGSLRGNVGGTPTYANGRHDLSASGLYTATGTDQGSDVTIEGAFAGIDPNALPPG</sequence>
<dbReference type="RefSeq" id="WP_018304767.1">
    <property type="nucleotide sequence ID" value="NZ_KB902315.1"/>
</dbReference>
<dbReference type="AlphaFoldDB" id="A0A0D0NLF8"/>
<evidence type="ECO:0000313" key="2">
    <source>
        <dbReference type="EMBL" id="KIQ69130.1"/>
    </source>
</evidence>
<comment type="caution">
    <text evidence="2">The sequence shown here is derived from an EMBL/GenBank/DDBJ whole genome shotgun (WGS) entry which is preliminary data.</text>
</comment>